<feature type="compositionally biased region" description="Low complexity" evidence="1">
    <location>
        <begin position="60"/>
        <end position="81"/>
    </location>
</feature>
<feature type="compositionally biased region" description="Basic residues" evidence="1">
    <location>
        <begin position="196"/>
        <end position="206"/>
    </location>
</feature>
<evidence type="ECO:0000313" key="10">
    <source>
        <dbReference type="EMBL" id="CAF4426376.1"/>
    </source>
</evidence>
<dbReference type="Proteomes" id="UP000663838">
    <property type="component" value="Unassembled WGS sequence"/>
</dbReference>
<dbReference type="OrthoDB" id="10266999at2759"/>
<keyword evidence="14" id="KW-1185">Reference proteome</keyword>
<accession>A0A820U0F3</accession>
<evidence type="ECO:0000313" key="8">
    <source>
        <dbReference type="EMBL" id="CAF4217728.1"/>
    </source>
</evidence>
<dbReference type="EMBL" id="CAJNYU010004415">
    <property type="protein sequence ID" value="CAF3751715.1"/>
    <property type="molecule type" value="Genomic_DNA"/>
</dbReference>
<dbReference type="SUPFAM" id="SSF48097">
    <property type="entry name" value="Regulator of G-protein signaling, RGS"/>
    <property type="match status" value="1"/>
</dbReference>
<dbReference type="Proteomes" id="UP000663825">
    <property type="component" value="Unassembled WGS sequence"/>
</dbReference>
<evidence type="ECO:0000313" key="5">
    <source>
        <dbReference type="EMBL" id="CAF3492256.1"/>
    </source>
</evidence>
<dbReference type="PROSITE" id="PS50132">
    <property type="entry name" value="RGS"/>
    <property type="match status" value="1"/>
</dbReference>
<dbReference type="AlphaFoldDB" id="A0A820U0F3"/>
<evidence type="ECO:0000313" key="6">
    <source>
        <dbReference type="EMBL" id="CAF3680201.1"/>
    </source>
</evidence>
<dbReference type="EMBL" id="CAJNYD010001526">
    <property type="protein sequence ID" value="CAF3342767.1"/>
    <property type="molecule type" value="Genomic_DNA"/>
</dbReference>
<dbReference type="EMBL" id="CAJOBQ010000023">
    <property type="protein sequence ID" value="CAF4217728.1"/>
    <property type="molecule type" value="Genomic_DNA"/>
</dbReference>
<evidence type="ECO:0000313" key="4">
    <source>
        <dbReference type="EMBL" id="CAF3342767.1"/>
    </source>
</evidence>
<dbReference type="Proteomes" id="UP000663869">
    <property type="component" value="Unassembled WGS sequence"/>
</dbReference>
<feature type="region of interest" description="Disordered" evidence="1">
    <location>
        <begin position="1"/>
        <end position="81"/>
    </location>
</feature>
<sequence>MTQVVPEHLARAKLSNNVNNNNNNTRKETNSTYKNRSHRSIPATSSSISVTCDTDTPLKSSNISHQQSSSSPSSSSKKPFSITKNHISTSYSSSVLMNATVHSSPTLSRNHRRYESNGNSTSSMATSLTTSSGINIAREKLTLTSSISTISISNNRHIRKSTGDESEGAVAGTIVSTKSLSNKHKSSSLDDDNYNHHHRHQHHQRNNRTSQNRRIGRSVLEHLVFVFPENVRRILTGTKNLTVRSDEGRQPAEPIDLGEPPSVEELKGWAESFDKLMISPIGRRYFRDFLRSEYSEENFLFWMSCESLKNEQNPEIIEEKARLIYEDYISILSPKEVSLDSRVREVINKNMVEPSPHTFDEAQLQIYTLMHRDSYPRFINSQMYRRLLRIEGVNT</sequence>
<dbReference type="Pfam" id="PF00615">
    <property type="entry name" value="RGS"/>
    <property type="match status" value="1"/>
</dbReference>
<evidence type="ECO:0000313" key="13">
    <source>
        <dbReference type="Proteomes" id="UP000663838"/>
    </source>
</evidence>
<evidence type="ECO:0000313" key="7">
    <source>
        <dbReference type="EMBL" id="CAF3751715.1"/>
    </source>
</evidence>
<comment type="caution">
    <text evidence="11">The sequence shown here is derived from an EMBL/GenBank/DDBJ whole genome shotgun (WGS) entry which is preliminary data.</text>
</comment>
<evidence type="ECO:0000313" key="14">
    <source>
        <dbReference type="Proteomes" id="UP000663873"/>
    </source>
</evidence>
<dbReference type="Proteomes" id="UP000663862">
    <property type="component" value="Unassembled WGS sequence"/>
</dbReference>
<dbReference type="EMBL" id="CAJOBP010004003">
    <property type="protein sequence ID" value="CAF4426376.1"/>
    <property type="molecule type" value="Genomic_DNA"/>
</dbReference>
<dbReference type="EMBL" id="CAJNYT010002762">
    <property type="protein sequence ID" value="CAF3492256.1"/>
    <property type="molecule type" value="Genomic_DNA"/>
</dbReference>
<dbReference type="Proteomes" id="UP000663873">
    <property type="component" value="Unassembled WGS sequence"/>
</dbReference>
<dbReference type="Proteomes" id="UP000663833">
    <property type="component" value="Unassembled WGS sequence"/>
</dbReference>
<evidence type="ECO:0000313" key="9">
    <source>
        <dbReference type="EMBL" id="CAF4254774.1"/>
    </source>
</evidence>
<evidence type="ECO:0000256" key="1">
    <source>
        <dbReference type="SAM" id="MobiDB-lite"/>
    </source>
</evidence>
<evidence type="ECO:0000313" key="11">
    <source>
        <dbReference type="EMBL" id="CAF4474051.1"/>
    </source>
</evidence>
<dbReference type="EMBL" id="CAJOBO010000596">
    <property type="protein sequence ID" value="CAF4254774.1"/>
    <property type="molecule type" value="Genomic_DNA"/>
</dbReference>
<dbReference type="Proteomes" id="UP000663848">
    <property type="component" value="Unassembled WGS sequence"/>
</dbReference>
<dbReference type="Proteomes" id="UP000663851">
    <property type="component" value="Unassembled WGS sequence"/>
</dbReference>
<dbReference type="EMBL" id="CAJOBR010004090">
    <property type="protein sequence ID" value="CAF4766629.1"/>
    <property type="molecule type" value="Genomic_DNA"/>
</dbReference>
<feature type="region of interest" description="Disordered" evidence="1">
    <location>
        <begin position="102"/>
        <end position="127"/>
    </location>
</feature>
<dbReference type="FunFam" id="1.10.167.10:FF:000001">
    <property type="entry name" value="Putative regulator of g-protein signaling 12"/>
    <property type="match status" value="1"/>
</dbReference>
<dbReference type="PANTHER" id="PTHR10845:SF192">
    <property type="entry name" value="DOUBLE HIT, ISOFORM B"/>
    <property type="match status" value="1"/>
</dbReference>
<reference evidence="11" key="1">
    <citation type="submission" date="2021-02" db="EMBL/GenBank/DDBJ databases">
        <authorList>
            <person name="Nowell W R."/>
        </authorList>
    </citation>
    <scope>NUCLEOTIDE SEQUENCE</scope>
</reference>
<dbReference type="InterPro" id="IPR016137">
    <property type="entry name" value="RGS"/>
</dbReference>
<feature type="compositionally biased region" description="Polar residues" evidence="1">
    <location>
        <begin position="42"/>
        <end position="59"/>
    </location>
</feature>
<feature type="domain" description="RGS" evidence="2">
    <location>
        <begin position="272"/>
        <end position="388"/>
    </location>
</feature>
<feature type="region of interest" description="Disordered" evidence="1">
    <location>
        <begin position="175"/>
        <end position="213"/>
    </location>
</feature>
<dbReference type="Proteomes" id="UP000663865">
    <property type="component" value="Unassembled WGS sequence"/>
</dbReference>
<organism evidence="11 13">
    <name type="scientific">Rotaria socialis</name>
    <dbReference type="NCBI Taxonomy" id="392032"/>
    <lineage>
        <taxon>Eukaryota</taxon>
        <taxon>Metazoa</taxon>
        <taxon>Spiralia</taxon>
        <taxon>Gnathifera</taxon>
        <taxon>Rotifera</taxon>
        <taxon>Eurotatoria</taxon>
        <taxon>Bdelloidea</taxon>
        <taxon>Philodinida</taxon>
        <taxon>Philodinidae</taxon>
        <taxon>Rotaria</taxon>
    </lineage>
</organism>
<evidence type="ECO:0000313" key="3">
    <source>
        <dbReference type="EMBL" id="CAF3166723.1"/>
    </source>
</evidence>
<protein>
    <recommendedName>
        <fullName evidence="2">RGS domain-containing protein</fullName>
    </recommendedName>
</protein>
<proteinExistence type="predicted"/>
<dbReference type="SMART" id="SM00315">
    <property type="entry name" value="RGS"/>
    <property type="match status" value="1"/>
</dbReference>
<evidence type="ECO:0000259" key="2">
    <source>
        <dbReference type="PROSITE" id="PS50132"/>
    </source>
</evidence>
<dbReference type="PANTHER" id="PTHR10845">
    <property type="entry name" value="REGULATOR OF G PROTEIN SIGNALING"/>
    <property type="match status" value="1"/>
</dbReference>
<dbReference type="EMBL" id="CAJOBS010000031">
    <property type="protein sequence ID" value="CAF4474051.1"/>
    <property type="molecule type" value="Genomic_DNA"/>
</dbReference>
<evidence type="ECO:0000313" key="12">
    <source>
        <dbReference type="EMBL" id="CAF4766629.1"/>
    </source>
</evidence>
<dbReference type="InterPro" id="IPR036305">
    <property type="entry name" value="RGS_sf"/>
</dbReference>
<name>A0A820U0F3_9BILA</name>
<dbReference type="Gene3D" id="1.10.167.10">
    <property type="entry name" value="Regulator of G-protein Signalling 4, domain 2"/>
    <property type="match status" value="1"/>
</dbReference>
<dbReference type="Proteomes" id="UP000663872">
    <property type="component" value="Unassembled WGS sequence"/>
</dbReference>
<dbReference type="EMBL" id="CAJNXB010001437">
    <property type="protein sequence ID" value="CAF3166723.1"/>
    <property type="molecule type" value="Genomic_DNA"/>
</dbReference>
<dbReference type="PRINTS" id="PR01301">
    <property type="entry name" value="RGSPROTEIN"/>
</dbReference>
<dbReference type="InterPro" id="IPR044926">
    <property type="entry name" value="RGS_subdomain_2"/>
</dbReference>
<dbReference type="CDD" id="cd08718">
    <property type="entry name" value="RGS_RZ-like"/>
    <property type="match status" value="1"/>
</dbReference>
<gene>
    <name evidence="7" type="ORF">FME351_LOCUS30874</name>
    <name evidence="5" type="ORF">GRG538_LOCUS17066</name>
    <name evidence="9" type="ORF">HFQ381_LOCUS10677</name>
    <name evidence="6" type="ORF">KIK155_LOCUS25283</name>
    <name evidence="4" type="ORF">LUA448_LOCUS12299</name>
    <name evidence="12" type="ORF">QYT958_LOCUS21926</name>
    <name evidence="3" type="ORF">TIS948_LOCUS10584</name>
    <name evidence="11" type="ORF">TOA249_LOCUS1175</name>
    <name evidence="8" type="ORF">TSG867_LOCUS1090</name>
    <name evidence="10" type="ORF">UJA718_LOCUS20987</name>
</gene>
<dbReference type="EMBL" id="CAJNYV010004561">
    <property type="protein sequence ID" value="CAF3680201.1"/>
    <property type="molecule type" value="Genomic_DNA"/>
</dbReference>